<name>A0A5J4IWD8_9FLAO</name>
<gene>
    <name evidence="2" type="ORF">ULMA_14220</name>
</gene>
<sequence>MKLTTIGKLARKEHRHKPGIAEQTGFPSPATHYLEPTIDLHQELITNADATFFVRMESTEYKHLKIHNDAVLIIDRSTPALKGKLALVVIEGDFSVIRISEGNPTFTLWGVITYIINKAV</sequence>
<dbReference type="AlphaFoldDB" id="A0A5J4IWD8"/>
<organism evidence="2 3">
    <name type="scientific">Patiriisocius marinus</name>
    <dbReference type="NCBI Taxonomy" id="1397112"/>
    <lineage>
        <taxon>Bacteria</taxon>
        <taxon>Pseudomonadati</taxon>
        <taxon>Bacteroidota</taxon>
        <taxon>Flavobacteriia</taxon>
        <taxon>Flavobacteriales</taxon>
        <taxon>Flavobacteriaceae</taxon>
        <taxon>Patiriisocius</taxon>
    </lineage>
</organism>
<keyword evidence="3" id="KW-1185">Reference proteome</keyword>
<feature type="domain" description="Peptidase S24/S26A/S26B/S26C" evidence="1">
    <location>
        <begin position="23"/>
        <end position="106"/>
    </location>
</feature>
<dbReference type="OrthoDB" id="9787787at2"/>
<dbReference type="Gene3D" id="2.10.109.10">
    <property type="entry name" value="Umud Fragment, subunit A"/>
    <property type="match status" value="1"/>
</dbReference>
<dbReference type="InterPro" id="IPR036286">
    <property type="entry name" value="LexA/Signal_pep-like_sf"/>
</dbReference>
<dbReference type="InterPro" id="IPR015927">
    <property type="entry name" value="Peptidase_S24_S26A/B/C"/>
</dbReference>
<protein>
    <submittedName>
        <fullName evidence="2">SOS-response transcriptional regulator UmuD-like protein</fullName>
    </submittedName>
</protein>
<reference evidence="2 3" key="1">
    <citation type="submission" date="2019-08" db="EMBL/GenBank/DDBJ databases">
        <title>Draft genome sequence of Ulvibacter marinus type strain NBRC 109484.</title>
        <authorList>
            <person name="Kawano K."/>
            <person name="Ushijima N."/>
            <person name="Kihara M."/>
            <person name="Itoh H."/>
        </authorList>
    </citation>
    <scope>NUCLEOTIDE SEQUENCE [LARGE SCALE GENOMIC DNA]</scope>
    <source>
        <strain evidence="2 3">NBRC 109484</strain>
    </source>
</reference>
<dbReference type="EMBL" id="BKCG01000003">
    <property type="protein sequence ID" value="GER59314.1"/>
    <property type="molecule type" value="Genomic_DNA"/>
</dbReference>
<evidence type="ECO:0000313" key="2">
    <source>
        <dbReference type="EMBL" id="GER59314.1"/>
    </source>
</evidence>
<dbReference type="RefSeq" id="WP_151673503.1">
    <property type="nucleotide sequence ID" value="NZ_BKCG01000003.1"/>
</dbReference>
<dbReference type="Proteomes" id="UP000326509">
    <property type="component" value="Unassembled WGS sequence"/>
</dbReference>
<dbReference type="SUPFAM" id="SSF51306">
    <property type="entry name" value="LexA/Signal peptidase"/>
    <property type="match status" value="1"/>
</dbReference>
<proteinExistence type="predicted"/>
<dbReference type="Pfam" id="PF00717">
    <property type="entry name" value="Peptidase_S24"/>
    <property type="match status" value="1"/>
</dbReference>
<evidence type="ECO:0000259" key="1">
    <source>
        <dbReference type="Pfam" id="PF00717"/>
    </source>
</evidence>
<evidence type="ECO:0000313" key="3">
    <source>
        <dbReference type="Proteomes" id="UP000326509"/>
    </source>
</evidence>
<comment type="caution">
    <text evidence="2">The sequence shown here is derived from an EMBL/GenBank/DDBJ whole genome shotgun (WGS) entry which is preliminary data.</text>
</comment>
<accession>A0A5J4IWD8</accession>